<dbReference type="PROSITE" id="PS00018">
    <property type="entry name" value="EF_HAND_1"/>
    <property type="match status" value="1"/>
</dbReference>
<proteinExistence type="predicted"/>
<feature type="domain" description="Dockerin" evidence="1">
    <location>
        <begin position="163"/>
        <end position="220"/>
    </location>
</feature>
<dbReference type="PROSITE" id="PS51766">
    <property type="entry name" value="DOCKERIN"/>
    <property type="match status" value="1"/>
</dbReference>
<sequence>MNTPKWTIAYTHSLILMLILVSTGIGIAAAAEPITNDGVATINVCTEPISTTRDISDQRVKPGSTFTVTLTLTANEDNVQAPVLKENPAGWTVTTVDNGGAIYKPSTTEWVWMTAMSSGETKTVTYNVTVPASAEPNDYYITGQASAYNVSPVAIGGESRVTVVILCGDVNHDGKLSIEDVMIALQMAANCIDIDFAADVNADGVVTSVDALVIWQALIS</sequence>
<dbReference type="SUPFAM" id="SSF63446">
    <property type="entry name" value="Type I dockerin domain"/>
    <property type="match status" value="1"/>
</dbReference>
<dbReference type="GO" id="GO:0004553">
    <property type="term" value="F:hydrolase activity, hydrolyzing O-glycosyl compounds"/>
    <property type="evidence" value="ECO:0007669"/>
    <property type="project" value="InterPro"/>
</dbReference>
<dbReference type="InterPro" id="IPR036439">
    <property type="entry name" value="Dockerin_dom_sf"/>
</dbReference>
<dbReference type="InterPro" id="IPR002105">
    <property type="entry name" value="Dockerin_1_rpt"/>
</dbReference>
<dbReference type="InterPro" id="IPR018247">
    <property type="entry name" value="EF_Hand_1_Ca_BS"/>
</dbReference>
<dbReference type="EMBL" id="MT631217">
    <property type="protein sequence ID" value="QNO46802.1"/>
    <property type="molecule type" value="Genomic_DNA"/>
</dbReference>
<dbReference type="CDD" id="cd14256">
    <property type="entry name" value="Dockerin_I"/>
    <property type="match status" value="1"/>
</dbReference>
<name>A0A7G9YFL8_9EURY</name>
<dbReference type="AlphaFoldDB" id="A0A7G9YFL8"/>
<gene>
    <name evidence="2" type="ORF">DEIDBPHB_00051</name>
</gene>
<dbReference type="InterPro" id="IPR016134">
    <property type="entry name" value="Dockerin_dom"/>
</dbReference>
<dbReference type="GO" id="GO:0000272">
    <property type="term" value="P:polysaccharide catabolic process"/>
    <property type="evidence" value="ECO:0007669"/>
    <property type="project" value="InterPro"/>
</dbReference>
<dbReference type="Gene3D" id="1.10.1330.10">
    <property type="entry name" value="Dockerin domain"/>
    <property type="match status" value="1"/>
</dbReference>
<reference evidence="2" key="1">
    <citation type="submission" date="2020-06" db="EMBL/GenBank/DDBJ databases">
        <title>Unique genomic features of the anaerobic methanotrophic archaea.</title>
        <authorList>
            <person name="Chadwick G.L."/>
            <person name="Skennerton C.T."/>
            <person name="Laso-Perez R."/>
            <person name="Leu A.O."/>
            <person name="Speth D.R."/>
            <person name="Yu H."/>
            <person name="Morgan-Lang C."/>
            <person name="Hatzenpichler R."/>
            <person name="Goudeau D."/>
            <person name="Malmstrom R."/>
            <person name="Brazelton W.J."/>
            <person name="Woyke T."/>
            <person name="Hallam S.J."/>
            <person name="Tyson G.W."/>
            <person name="Wegener G."/>
            <person name="Boetius A."/>
            <person name="Orphan V."/>
        </authorList>
    </citation>
    <scope>NUCLEOTIDE SEQUENCE</scope>
</reference>
<evidence type="ECO:0000313" key="2">
    <source>
        <dbReference type="EMBL" id="QNO46802.1"/>
    </source>
</evidence>
<accession>A0A7G9YFL8</accession>
<protein>
    <recommendedName>
        <fullName evidence="1">Dockerin domain-containing protein</fullName>
    </recommendedName>
</protein>
<evidence type="ECO:0000259" key="1">
    <source>
        <dbReference type="PROSITE" id="PS51766"/>
    </source>
</evidence>
<dbReference type="Pfam" id="PF00404">
    <property type="entry name" value="Dockerin_1"/>
    <property type="match status" value="1"/>
</dbReference>
<organism evidence="2">
    <name type="scientific">Candidatus Methanogaster sp. ANME-2c ERB4</name>
    <dbReference type="NCBI Taxonomy" id="2759911"/>
    <lineage>
        <taxon>Archaea</taxon>
        <taxon>Methanobacteriati</taxon>
        <taxon>Methanobacteriota</taxon>
        <taxon>Stenosarchaea group</taxon>
        <taxon>Methanomicrobia</taxon>
        <taxon>Methanosarcinales</taxon>
        <taxon>ANME-2 cluster</taxon>
        <taxon>Candidatus Methanogasteraceae</taxon>
        <taxon>Candidatus Methanogaster</taxon>
    </lineage>
</organism>